<keyword evidence="4" id="KW-1185">Reference proteome</keyword>
<evidence type="ECO:0000313" key="4">
    <source>
        <dbReference type="Proteomes" id="UP000295455"/>
    </source>
</evidence>
<dbReference type="NCBIfam" id="TIGR04183">
    <property type="entry name" value="Por_Secre_tail"/>
    <property type="match status" value="1"/>
</dbReference>
<feature type="chain" id="PRO_5020599587" evidence="2">
    <location>
        <begin position="23"/>
        <end position="304"/>
    </location>
</feature>
<gene>
    <name evidence="3" type="ORF">EV196_101550</name>
</gene>
<sequence>MRKTTLLKKTIFLLFVFTSALSFSKSMLNNPTISTKSSTSQSSITVQANDTLNSNLVYKNLNNSNKESTVISNKLWFNLTSNSGIFNQILIGYVEGATDGLDGPTYDAPKNIGSNYTASLYSCIPNSTKKFIIQGKSPNSIHKGEVIKLGFGKKTDPASLYKLSISKLQGDFLSSSPIYIKDNLLNTWHDLTIGDYTFTSVVGEFNDRFEIRFEAPLLATKNETLQPKSLKIVELTNDNVQFITSNHLSIKSVQIFDVLGKQVYNFKGKTNSETYHLSNLKHSIFIAKVELSNGTVITKKAFKK</sequence>
<dbReference type="EMBL" id="SLUP01000001">
    <property type="protein sequence ID" value="TCL69118.1"/>
    <property type="molecule type" value="Genomic_DNA"/>
</dbReference>
<proteinExistence type="predicted"/>
<dbReference type="AlphaFoldDB" id="A0A4R1RRP7"/>
<evidence type="ECO:0000256" key="2">
    <source>
        <dbReference type="SAM" id="SignalP"/>
    </source>
</evidence>
<evidence type="ECO:0000313" key="3">
    <source>
        <dbReference type="EMBL" id="TCL69118.1"/>
    </source>
</evidence>
<evidence type="ECO:0000256" key="1">
    <source>
        <dbReference type="ARBA" id="ARBA00022729"/>
    </source>
</evidence>
<name>A0A4R1RRP7_9FLAO</name>
<keyword evidence="1 2" id="KW-0732">Signal</keyword>
<organism evidence="3 4">
    <name type="scientific">Mariniflexile fucanivorans</name>
    <dbReference type="NCBI Taxonomy" id="264023"/>
    <lineage>
        <taxon>Bacteria</taxon>
        <taxon>Pseudomonadati</taxon>
        <taxon>Bacteroidota</taxon>
        <taxon>Flavobacteriia</taxon>
        <taxon>Flavobacteriales</taxon>
        <taxon>Flavobacteriaceae</taxon>
        <taxon>Mariniflexile</taxon>
    </lineage>
</organism>
<dbReference type="RefSeq" id="WP_165876086.1">
    <property type="nucleotide sequence ID" value="NZ_OX156936.1"/>
</dbReference>
<protein>
    <submittedName>
        <fullName evidence="3">Putative secreted protein (Por secretion system target)</fullName>
    </submittedName>
</protein>
<comment type="caution">
    <text evidence="3">The sequence shown here is derived from an EMBL/GenBank/DDBJ whole genome shotgun (WGS) entry which is preliminary data.</text>
</comment>
<dbReference type="Proteomes" id="UP000295455">
    <property type="component" value="Unassembled WGS sequence"/>
</dbReference>
<accession>A0A4R1RRP7</accession>
<dbReference type="InterPro" id="IPR026444">
    <property type="entry name" value="Secre_tail"/>
</dbReference>
<reference evidence="3 4" key="1">
    <citation type="submission" date="2019-03" db="EMBL/GenBank/DDBJ databases">
        <title>Genomic Encyclopedia of Type Strains, Phase IV (KMG-IV): sequencing the most valuable type-strain genomes for metagenomic binning, comparative biology and taxonomic classification.</title>
        <authorList>
            <person name="Goeker M."/>
        </authorList>
    </citation>
    <scope>NUCLEOTIDE SEQUENCE [LARGE SCALE GENOMIC DNA]</scope>
    <source>
        <strain evidence="3 4">DSM 18792</strain>
    </source>
</reference>
<feature type="signal peptide" evidence="2">
    <location>
        <begin position="1"/>
        <end position="22"/>
    </location>
</feature>